<sequence>MENDGAAVIKDFILSIPESVSRIWQEARQLASQQLPRPTMNEEEELANMSRTTVLIISMCCTSVLEIALHFHQITHPRLDSLHLVCILLAIVFSCLFVSHSINPTKFPRTSKVLGKVAVFLAATVFFIILSIPFPPGVKRQIWRGVWCVIVDFGVWNYVELSHRGFVYCKFLDAILDFILSIPESVSRIWQGARQLASQQLPRPTMNEEEELANMSLAKQEMEWRKVLISICFTSGLEIALHFHQITHPRLDSLHLICILLAIVFSCLFVSHSINPTKFPRTSKVLGKVAVFLAATVFFIIISIPFPPGVKWATWIIYAITLLAIGICNFCY</sequence>
<feature type="transmembrane region" description="Helical" evidence="1">
    <location>
        <begin position="286"/>
        <end position="306"/>
    </location>
</feature>
<dbReference type="AlphaFoldDB" id="A0A835ME79"/>
<evidence type="ECO:0000313" key="3">
    <source>
        <dbReference type="Proteomes" id="UP000657918"/>
    </source>
</evidence>
<evidence type="ECO:0000256" key="1">
    <source>
        <dbReference type="SAM" id="Phobius"/>
    </source>
</evidence>
<dbReference type="EMBL" id="JADGMS010000017">
    <property type="protein sequence ID" value="KAF9663187.1"/>
    <property type="molecule type" value="Genomic_DNA"/>
</dbReference>
<accession>A0A835ME79</accession>
<dbReference type="Proteomes" id="UP000657918">
    <property type="component" value="Unassembled WGS sequence"/>
</dbReference>
<comment type="caution">
    <text evidence="2">The sequence shown here is derived from an EMBL/GenBank/DDBJ whole genome shotgun (WGS) entry which is preliminary data.</text>
</comment>
<protein>
    <submittedName>
        <fullName evidence="2">Uncharacterized protein</fullName>
    </submittedName>
</protein>
<feature type="transmembrane region" description="Helical" evidence="1">
    <location>
        <begin position="312"/>
        <end position="331"/>
    </location>
</feature>
<proteinExistence type="predicted"/>
<keyword evidence="3" id="KW-1185">Reference proteome</keyword>
<feature type="transmembrane region" description="Helical" evidence="1">
    <location>
        <begin position="227"/>
        <end position="247"/>
    </location>
</feature>
<keyword evidence="1" id="KW-1133">Transmembrane helix</keyword>
<keyword evidence="1" id="KW-0472">Membrane</keyword>
<feature type="transmembrane region" description="Helical" evidence="1">
    <location>
        <begin position="81"/>
        <end position="102"/>
    </location>
</feature>
<feature type="transmembrane region" description="Helical" evidence="1">
    <location>
        <begin position="49"/>
        <end position="69"/>
    </location>
</feature>
<dbReference type="PANTHER" id="PTHR34741">
    <property type="entry name" value="IMAP FAMILY MEMBER 1, PUTATIVE-RELATED"/>
    <property type="match status" value="1"/>
</dbReference>
<reference evidence="2 3" key="1">
    <citation type="submission" date="2020-10" db="EMBL/GenBank/DDBJ databases">
        <title>Plant Genome Project.</title>
        <authorList>
            <person name="Zhang R.-G."/>
        </authorList>
    </citation>
    <scope>NUCLEOTIDE SEQUENCE [LARGE SCALE GENOMIC DNA]</scope>
    <source>
        <strain evidence="2">FAFU-HL-1</strain>
        <tissue evidence="2">Leaf</tissue>
    </source>
</reference>
<feature type="transmembrane region" description="Helical" evidence="1">
    <location>
        <begin position="253"/>
        <end position="274"/>
    </location>
</feature>
<name>A0A835ME79_9ROSI</name>
<evidence type="ECO:0000313" key="2">
    <source>
        <dbReference type="EMBL" id="KAF9663187.1"/>
    </source>
</evidence>
<gene>
    <name evidence="2" type="ORF">SADUNF_Sadunf17G0012200</name>
</gene>
<feature type="transmembrane region" description="Helical" evidence="1">
    <location>
        <begin position="114"/>
        <end position="134"/>
    </location>
</feature>
<dbReference type="PANTHER" id="PTHR34741:SF1">
    <property type="entry name" value="PGG DOMAIN-CONTAINING PROTEIN"/>
    <property type="match status" value="1"/>
</dbReference>
<keyword evidence="1" id="KW-0812">Transmembrane</keyword>
<organism evidence="2 3">
    <name type="scientific">Salix dunnii</name>
    <dbReference type="NCBI Taxonomy" id="1413687"/>
    <lineage>
        <taxon>Eukaryota</taxon>
        <taxon>Viridiplantae</taxon>
        <taxon>Streptophyta</taxon>
        <taxon>Embryophyta</taxon>
        <taxon>Tracheophyta</taxon>
        <taxon>Spermatophyta</taxon>
        <taxon>Magnoliopsida</taxon>
        <taxon>eudicotyledons</taxon>
        <taxon>Gunneridae</taxon>
        <taxon>Pentapetalae</taxon>
        <taxon>rosids</taxon>
        <taxon>fabids</taxon>
        <taxon>Malpighiales</taxon>
        <taxon>Salicaceae</taxon>
        <taxon>Saliceae</taxon>
        <taxon>Salix</taxon>
    </lineage>
</organism>
<dbReference type="OrthoDB" id="837751at2759"/>